<evidence type="ECO:0000313" key="4">
    <source>
        <dbReference type="Proteomes" id="UP000231742"/>
    </source>
</evidence>
<dbReference type="Proteomes" id="UP000231742">
    <property type="component" value="Unassembled WGS sequence"/>
</dbReference>
<dbReference type="AlphaFoldDB" id="A0A2M9D6M6"/>
<dbReference type="GO" id="GO:0006096">
    <property type="term" value="P:glycolytic process"/>
    <property type="evidence" value="ECO:0007669"/>
    <property type="project" value="UniProtKB-UniPathway"/>
</dbReference>
<dbReference type="SUPFAM" id="SSF51351">
    <property type="entry name" value="Triosephosphate isomerase (TIM)"/>
    <property type="match status" value="1"/>
</dbReference>
<evidence type="ECO:0000313" key="3">
    <source>
        <dbReference type="EMBL" id="PJJ81310.1"/>
    </source>
</evidence>
<comment type="pathway">
    <text evidence="2">Carbohydrate biosynthesis; gluconeogenesis.</text>
</comment>
<comment type="catalytic activity">
    <reaction evidence="2">
        <text>D-glyceraldehyde 3-phosphate = dihydroxyacetone phosphate</text>
        <dbReference type="Rhea" id="RHEA:18585"/>
        <dbReference type="ChEBI" id="CHEBI:57642"/>
        <dbReference type="ChEBI" id="CHEBI:59776"/>
        <dbReference type="EC" id="5.3.1.1"/>
    </reaction>
</comment>
<dbReference type="PANTHER" id="PTHR21139:SF2">
    <property type="entry name" value="TRIOSEPHOSPHATE ISOMERASE"/>
    <property type="match status" value="1"/>
</dbReference>
<name>A0A2M9D6M6_9MICO</name>
<comment type="similarity">
    <text evidence="2">Belongs to the triosephosphate isomerase family.</text>
</comment>
<dbReference type="EC" id="5.3.1.1" evidence="2"/>
<dbReference type="PROSITE" id="PS51440">
    <property type="entry name" value="TIM_2"/>
    <property type="match status" value="1"/>
</dbReference>
<keyword evidence="4" id="KW-1185">Reference proteome</keyword>
<dbReference type="UniPathway" id="UPA00138"/>
<comment type="subcellular location">
    <subcellularLocation>
        <location evidence="2">Cytoplasm</location>
    </subcellularLocation>
</comment>
<dbReference type="CDD" id="cd00311">
    <property type="entry name" value="TIM"/>
    <property type="match status" value="1"/>
</dbReference>
<comment type="pathway">
    <text evidence="2">Carbohydrate degradation; glycolysis; D-glyceraldehyde 3-phosphate from glycerone phosphate: step 1/1.</text>
</comment>
<dbReference type="InterPro" id="IPR000652">
    <property type="entry name" value="Triosephosphate_isomerase"/>
</dbReference>
<accession>A0A2M9D6M6</accession>
<dbReference type="Gene3D" id="3.20.20.70">
    <property type="entry name" value="Aldolase class I"/>
    <property type="match status" value="1"/>
</dbReference>
<evidence type="ECO:0000256" key="1">
    <source>
        <dbReference type="ARBA" id="ARBA00023235"/>
    </source>
</evidence>
<keyword evidence="2" id="KW-0312">Gluconeogenesis</keyword>
<dbReference type="RefSeq" id="WP_100388007.1">
    <property type="nucleotide sequence ID" value="NZ_BMZU01000001.1"/>
</dbReference>
<dbReference type="EMBL" id="PGFH01000001">
    <property type="protein sequence ID" value="PJJ81310.1"/>
    <property type="molecule type" value="Genomic_DNA"/>
</dbReference>
<dbReference type="PANTHER" id="PTHR21139">
    <property type="entry name" value="TRIOSEPHOSPHATE ISOMERASE"/>
    <property type="match status" value="1"/>
</dbReference>
<dbReference type="InterPro" id="IPR013785">
    <property type="entry name" value="Aldolase_TIM"/>
</dbReference>
<dbReference type="GO" id="GO:0004807">
    <property type="term" value="F:triose-phosphate isomerase activity"/>
    <property type="evidence" value="ECO:0007669"/>
    <property type="project" value="UniProtKB-EC"/>
</dbReference>
<gene>
    <name evidence="3" type="ORF">CLV85_0481</name>
</gene>
<organism evidence="3 4">
    <name type="scientific">Salinibacterium amurskyense</name>
    <dbReference type="NCBI Taxonomy" id="205941"/>
    <lineage>
        <taxon>Bacteria</taxon>
        <taxon>Bacillati</taxon>
        <taxon>Actinomycetota</taxon>
        <taxon>Actinomycetes</taxon>
        <taxon>Micrococcales</taxon>
        <taxon>Microbacteriaceae</taxon>
        <taxon>Salinibacterium</taxon>
    </lineage>
</organism>
<dbReference type="OrthoDB" id="9809429at2"/>
<dbReference type="GO" id="GO:0019563">
    <property type="term" value="P:glycerol catabolic process"/>
    <property type="evidence" value="ECO:0007669"/>
    <property type="project" value="TreeGrafter"/>
</dbReference>
<keyword evidence="2" id="KW-0963">Cytoplasm</keyword>
<proteinExistence type="inferred from homology"/>
<keyword evidence="1 2" id="KW-0413">Isomerase</keyword>
<dbReference type="Pfam" id="PF00121">
    <property type="entry name" value="TIM"/>
    <property type="match status" value="1"/>
</dbReference>
<dbReference type="GO" id="GO:0006094">
    <property type="term" value="P:gluconeogenesis"/>
    <property type="evidence" value="ECO:0007669"/>
    <property type="project" value="UniProtKB-UniPathway"/>
</dbReference>
<protein>
    <recommendedName>
        <fullName evidence="2">Triosephosphate isomerase</fullName>
        <ecNumber evidence="2">5.3.1.1</ecNumber>
    </recommendedName>
</protein>
<reference evidence="3 4" key="1">
    <citation type="submission" date="2017-11" db="EMBL/GenBank/DDBJ databases">
        <title>Genomic Encyclopedia of Archaeal and Bacterial Type Strains, Phase II (KMG-II): From Individual Species to Whole Genera.</title>
        <authorList>
            <person name="Goeker M."/>
        </authorList>
    </citation>
    <scope>NUCLEOTIDE SEQUENCE [LARGE SCALE GENOMIC DNA]</scope>
    <source>
        <strain evidence="3 4">DSM 16400</strain>
    </source>
</reference>
<evidence type="ECO:0000256" key="2">
    <source>
        <dbReference type="RuleBase" id="RU363013"/>
    </source>
</evidence>
<comment type="caution">
    <text evidence="3">The sequence shown here is derived from an EMBL/GenBank/DDBJ whole genome shotgun (WGS) entry which is preliminary data.</text>
</comment>
<dbReference type="GO" id="GO:0005829">
    <property type="term" value="C:cytosol"/>
    <property type="evidence" value="ECO:0007669"/>
    <property type="project" value="TreeGrafter"/>
</dbReference>
<keyword evidence="2" id="KW-0324">Glycolysis</keyword>
<dbReference type="InterPro" id="IPR035990">
    <property type="entry name" value="TIM_sf"/>
</dbReference>
<dbReference type="UniPathway" id="UPA00109">
    <property type="reaction ID" value="UER00189"/>
</dbReference>
<dbReference type="GO" id="GO:0046166">
    <property type="term" value="P:glyceraldehyde-3-phosphate biosynthetic process"/>
    <property type="evidence" value="ECO:0007669"/>
    <property type="project" value="TreeGrafter"/>
</dbReference>
<comment type="subunit">
    <text evidence="2">Homodimer.</text>
</comment>
<sequence length="258" mass="27671">MDDQHSVIVGVGLKMYMSHKDTMEWINLVRGIAKSHPAVTAGVVELFVLPSFTAVIPSVFALRDARVAVGAQDLFWEDRGAFTGEVSGRDLAEIGCTFVEVGHAERRRVLGESESIVSQKMLAAFRNSLTPVLCIGEPERVSAVDAAAECSRQLWSALEASKAQGKATKLIVAYEPQWAIGAPEPASAEFIREVVGILRIEIDSDPVLRGTRVIYGGSAGPKQLEALSGAVDGLFLGRSAHDAGALKHVLDEAWHLIG</sequence>